<proteinExistence type="predicted"/>
<feature type="chain" id="PRO_5032321754" evidence="1">
    <location>
        <begin position="21"/>
        <end position="116"/>
    </location>
</feature>
<evidence type="ECO:0000313" key="2">
    <source>
        <dbReference type="EMBL" id="KAG0453831.1"/>
    </source>
</evidence>
<dbReference type="AlphaFoldDB" id="A0A835PHA9"/>
<dbReference type="Proteomes" id="UP000639772">
    <property type="component" value="Unassembled WGS sequence"/>
</dbReference>
<protein>
    <submittedName>
        <fullName evidence="2">Uncharacterized protein</fullName>
    </submittedName>
</protein>
<keyword evidence="1" id="KW-0732">Signal</keyword>
<organism evidence="2 3">
    <name type="scientific">Vanilla planifolia</name>
    <name type="common">Vanilla</name>
    <dbReference type="NCBI Taxonomy" id="51239"/>
    <lineage>
        <taxon>Eukaryota</taxon>
        <taxon>Viridiplantae</taxon>
        <taxon>Streptophyta</taxon>
        <taxon>Embryophyta</taxon>
        <taxon>Tracheophyta</taxon>
        <taxon>Spermatophyta</taxon>
        <taxon>Magnoliopsida</taxon>
        <taxon>Liliopsida</taxon>
        <taxon>Asparagales</taxon>
        <taxon>Orchidaceae</taxon>
        <taxon>Vanilloideae</taxon>
        <taxon>Vanilleae</taxon>
        <taxon>Vanilla</taxon>
    </lineage>
</organism>
<gene>
    <name evidence="2" type="ORF">HPP92_025135</name>
</gene>
<name>A0A835PHA9_VANPL</name>
<sequence length="116" mass="12427">MDGMLMPSQYLLLLLSIATANIDATMHSVVPVNPVNGILECSVTADVTVPSTGTKWVYSDDRESIFIVHVGECIEEIADSKELLHSGACPYSPLAVGGEIERETSVNKMVDMTSAV</sequence>
<comment type="caution">
    <text evidence="2">The sequence shown here is derived from an EMBL/GenBank/DDBJ whole genome shotgun (WGS) entry which is preliminary data.</text>
</comment>
<accession>A0A835PHA9</accession>
<feature type="signal peptide" evidence="1">
    <location>
        <begin position="1"/>
        <end position="20"/>
    </location>
</feature>
<reference evidence="2 3" key="1">
    <citation type="journal article" date="2020" name="Nat. Food">
        <title>A phased Vanilla planifolia genome enables genetic improvement of flavour and production.</title>
        <authorList>
            <person name="Hasing T."/>
            <person name="Tang H."/>
            <person name="Brym M."/>
            <person name="Khazi F."/>
            <person name="Huang T."/>
            <person name="Chambers A.H."/>
        </authorList>
    </citation>
    <scope>NUCLEOTIDE SEQUENCE [LARGE SCALE GENOMIC DNA]</scope>
    <source>
        <tissue evidence="2">Leaf</tissue>
    </source>
</reference>
<evidence type="ECO:0000313" key="3">
    <source>
        <dbReference type="Proteomes" id="UP000639772"/>
    </source>
</evidence>
<dbReference type="EMBL" id="JADCNM010000014">
    <property type="protein sequence ID" value="KAG0453831.1"/>
    <property type="molecule type" value="Genomic_DNA"/>
</dbReference>
<evidence type="ECO:0000256" key="1">
    <source>
        <dbReference type="SAM" id="SignalP"/>
    </source>
</evidence>